<keyword evidence="1" id="KW-1133">Transmembrane helix</keyword>
<feature type="transmembrane region" description="Helical" evidence="1">
    <location>
        <begin position="41"/>
        <end position="64"/>
    </location>
</feature>
<evidence type="ECO:0000256" key="1">
    <source>
        <dbReference type="SAM" id="Phobius"/>
    </source>
</evidence>
<evidence type="ECO:0000313" key="2">
    <source>
        <dbReference type="EMBL" id="XCJ17660.1"/>
    </source>
</evidence>
<feature type="transmembrane region" description="Helical" evidence="1">
    <location>
        <begin position="110"/>
        <end position="132"/>
    </location>
</feature>
<name>A0AAU8II92_9BACL</name>
<dbReference type="NCBIfam" id="TIGR00779">
    <property type="entry name" value="cad"/>
    <property type="match status" value="1"/>
</dbReference>
<feature type="transmembrane region" description="Helical" evidence="1">
    <location>
        <begin position="178"/>
        <end position="198"/>
    </location>
</feature>
<protein>
    <submittedName>
        <fullName evidence="2">CadD family cadmium resistance transporter</fullName>
    </submittedName>
</protein>
<feature type="transmembrane region" description="Helical" evidence="1">
    <location>
        <begin position="138"/>
        <end position="158"/>
    </location>
</feature>
<proteinExistence type="predicted"/>
<dbReference type="EMBL" id="CP159510">
    <property type="protein sequence ID" value="XCJ17660.1"/>
    <property type="molecule type" value="Genomic_DNA"/>
</dbReference>
<gene>
    <name evidence="2" type="ORF">ABNN70_03985</name>
</gene>
<dbReference type="AlphaFoldDB" id="A0AAU8II92"/>
<keyword evidence="1" id="KW-0472">Membrane</keyword>
<dbReference type="Pfam" id="PF03596">
    <property type="entry name" value="Cad"/>
    <property type="match status" value="1"/>
</dbReference>
<reference evidence="2" key="1">
    <citation type="submission" date="2024-06" db="EMBL/GenBank/DDBJ databases">
        <authorList>
            <person name="Fan A."/>
            <person name="Zhang F.Y."/>
            <person name="Zhang L."/>
        </authorList>
    </citation>
    <scope>NUCLEOTIDE SEQUENCE</scope>
    <source>
        <strain evidence="2">Y61</strain>
    </source>
</reference>
<sequence length="200" mass="21810">MVMSTILSAVFSFIATSIDYVIILVVLFSEFKKKKGATRDIALGQYAGITVLLVVSVLAAFGLAYVPQRWVGLLGFVPMYLGLKVWFGGGEDDEGEEEEIIESSHRFSKLALSVTAISLAAGGDNLGVYIPLFTTLNLFDLVLTIVIYYLMAAVLLAFSRSLTAIRGVSETVEKYEKFIVPVVFVALGFMILFENGTLVL</sequence>
<feature type="transmembrane region" description="Helical" evidence="1">
    <location>
        <begin position="6"/>
        <end position="29"/>
    </location>
</feature>
<keyword evidence="1" id="KW-0812">Transmembrane</keyword>
<organism evidence="2">
    <name type="scientific">Sporolactobacillus sp. Y61</name>
    <dbReference type="NCBI Taxonomy" id="3160863"/>
    <lineage>
        <taxon>Bacteria</taxon>
        <taxon>Bacillati</taxon>
        <taxon>Bacillota</taxon>
        <taxon>Bacilli</taxon>
        <taxon>Bacillales</taxon>
        <taxon>Sporolactobacillaceae</taxon>
        <taxon>Sporolactobacillus</taxon>
    </lineage>
</organism>
<dbReference type="RefSeq" id="WP_129928571.1">
    <property type="nucleotide sequence ID" value="NZ_CP159510.1"/>
</dbReference>
<accession>A0AAU8II92</accession>
<dbReference type="InterPro" id="IPR004676">
    <property type="entry name" value="Cd-R_transporter"/>
</dbReference>